<evidence type="ECO:0000259" key="4">
    <source>
        <dbReference type="Pfam" id="PF11577"/>
    </source>
</evidence>
<dbReference type="PANTHER" id="PTHR31553">
    <property type="entry name" value="NF-KAPPA-B ESSENTIAL MODULATOR"/>
    <property type="match status" value="1"/>
</dbReference>
<dbReference type="GO" id="GO:0005776">
    <property type="term" value="C:autophagosome"/>
    <property type="evidence" value="ECO:0007669"/>
    <property type="project" value="UniProtKB-SubCell"/>
</dbReference>
<keyword evidence="1" id="KW-0479">Metal-binding</keyword>
<dbReference type="GO" id="GO:0008270">
    <property type="term" value="F:zinc ion binding"/>
    <property type="evidence" value="ECO:0007669"/>
    <property type="project" value="UniProtKB-KW"/>
</dbReference>
<protein>
    <recommendedName>
        <fullName evidence="1">Optineurin</fullName>
    </recommendedName>
</protein>
<dbReference type="Proteomes" id="UP000245341">
    <property type="component" value="Unplaced"/>
</dbReference>
<reference evidence="6" key="1">
    <citation type="submission" date="2025-08" db="UniProtKB">
        <authorList>
            <consortium name="RefSeq"/>
        </authorList>
    </citation>
    <scope>IDENTIFICATION</scope>
    <source>
        <tissue evidence="6">Liver</tissue>
    </source>
</reference>
<keyword evidence="1" id="KW-0862">Zinc</keyword>
<evidence type="ECO:0000313" key="6">
    <source>
        <dbReference type="RefSeq" id="XP_006751845.2"/>
    </source>
</evidence>
<organism evidence="5 6">
    <name type="scientific">Leptonychotes weddellii</name>
    <name type="common">Weddell seal</name>
    <name type="synonym">Otaria weddellii</name>
    <dbReference type="NCBI Taxonomy" id="9713"/>
    <lineage>
        <taxon>Eukaryota</taxon>
        <taxon>Metazoa</taxon>
        <taxon>Chordata</taxon>
        <taxon>Craniata</taxon>
        <taxon>Vertebrata</taxon>
        <taxon>Euteleostomi</taxon>
        <taxon>Mammalia</taxon>
        <taxon>Eutheria</taxon>
        <taxon>Laurasiatheria</taxon>
        <taxon>Carnivora</taxon>
        <taxon>Caniformia</taxon>
        <taxon>Pinnipedia</taxon>
        <taxon>Phocidae</taxon>
        <taxon>Monachinae</taxon>
        <taxon>Lobodontini</taxon>
        <taxon>Leptonychotes</taxon>
    </lineage>
</organism>
<dbReference type="RefSeq" id="XP_006751845.2">
    <property type="nucleotide sequence ID" value="XM_006751782.2"/>
</dbReference>
<keyword evidence="5" id="KW-1185">Reference proteome</keyword>
<dbReference type="GeneID" id="102740077"/>
<dbReference type="PANTHER" id="PTHR31553:SF2">
    <property type="entry name" value="OPTINEURIN"/>
    <property type="match status" value="1"/>
</dbReference>
<feature type="domain" description="NF-kappa-B essential modulator NEMO N-terminal" evidence="4">
    <location>
        <begin position="37"/>
        <end position="104"/>
    </location>
</feature>
<keyword evidence="2" id="KW-0175">Coiled coil</keyword>
<dbReference type="KEGG" id="lww:102740077"/>
<dbReference type="GO" id="GO:0090161">
    <property type="term" value="P:Golgi ribbon formation"/>
    <property type="evidence" value="ECO:0007669"/>
    <property type="project" value="TreeGrafter"/>
</dbReference>
<dbReference type="AlphaFoldDB" id="A0A2U3Z770"/>
<name>A0A2U3Z770_LEPWE</name>
<feature type="coiled-coil region" evidence="2">
    <location>
        <begin position="90"/>
        <end position="124"/>
    </location>
</feature>
<keyword evidence="1" id="KW-0333">Golgi apparatus</keyword>
<dbReference type="InterPro" id="IPR021063">
    <property type="entry name" value="NEMO_N"/>
</dbReference>
<dbReference type="Pfam" id="PF11577">
    <property type="entry name" value="NEMO"/>
    <property type="match status" value="1"/>
</dbReference>
<dbReference type="STRING" id="9713.A0A2U3Z770"/>
<proteinExistence type="predicted"/>
<evidence type="ECO:0000313" key="5">
    <source>
        <dbReference type="Proteomes" id="UP000245341"/>
    </source>
</evidence>
<evidence type="ECO:0000256" key="3">
    <source>
        <dbReference type="SAM" id="MobiDB-lite"/>
    </source>
</evidence>
<keyword evidence="1" id="KW-0967">Endosome</keyword>
<dbReference type="GO" id="GO:0070530">
    <property type="term" value="F:K63-linked polyubiquitin modification-dependent protein binding"/>
    <property type="evidence" value="ECO:0007669"/>
    <property type="project" value="TreeGrafter"/>
</dbReference>
<dbReference type="GO" id="GO:0048471">
    <property type="term" value="C:perinuclear region of cytoplasm"/>
    <property type="evidence" value="ECO:0007669"/>
    <property type="project" value="UniProtKB-SubCell"/>
</dbReference>
<comment type="subcellular location">
    <subcellularLocation>
        <location evidence="1">Cytoplasm</location>
        <location evidence="1">Perinuclear region</location>
    </subcellularLocation>
    <subcellularLocation>
        <location evidence="1">Golgi apparatus</location>
    </subcellularLocation>
    <subcellularLocation>
        <location evidence="1">Golgi apparatus</location>
        <location evidence="1">trans-Golgi network</location>
    </subcellularLocation>
    <subcellularLocation>
        <location evidence="1">Cytoplasmic vesicle</location>
        <location evidence="1">Autophagosome</location>
    </subcellularLocation>
    <subcellularLocation>
        <location evidence="1">Cytoplasmic vesicle</location>
    </subcellularLocation>
    <subcellularLocation>
        <location evidence="1">Recycling endosome</location>
    </subcellularLocation>
</comment>
<keyword evidence="1" id="KW-0968">Cytoplasmic vesicle</keyword>
<keyword evidence="1" id="KW-0963">Cytoplasm</keyword>
<gene>
    <name evidence="6" type="primary">LOC102740077</name>
</gene>
<keyword evidence="1" id="KW-0863">Zinc-finger</keyword>
<dbReference type="GO" id="GO:0005794">
    <property type="term" value="C:Golgi apparatus"/>
    <property type="evidence" value="ECO:0007669"/>
    <property type="project" value="UniProtKB-SubCell"/>
</dbReference>
<feature type="region of interest" description="Disordered" evidence="3">
    <location>
        <begin position="1"/>
        <end position="30"/>
    </location>
</feature>
<dbReference type="OrthoDB" id="6343844at2759"/>
<evidence type="ECO:0000256" key="1">
    <source>
        <dbReference type="RuleBase" id="RU367122"/>
    </source>
</evidence>
<evidence type="ECO:0000256" key="2">
    <source>
        <dbReference type="SAM" id="Coils"/>
    </source>
</evidence>
<sequence>MSHQPLSCLTEKGDSPNETTGNGPPNLAHPNLDTFTPEELLQQMKELLIENHQLKEAMKLNNQAMKGRFEELSAWTEKQKEERLFFEIQSKEAKERLMALSHENEKLKEELEKLKGKTEKSLEVSRLISCDFILLMFRVESSLSRLLGQNLSRFWLDEYFASF</sequence>
<dbReference type="GO" id="GO:0005634">
    <property type="term" value="C:nucleus"/>
    <property type="evidence" value="ECO:0007669"/>
    <property type="project" value="TreeGrafter"/>
</dbReference>
<dbReference type="FunFam" id="1.20.5.390:FF:000004">
    <property type="entry name" value="Optineurin"/>
    <property type="match status" value="1"/>
</dbReference>
<comment type="function">
    <text evidence="1">May act by regulating membrane trafficking and cellular morphogenesis.</text>
</comment>
<accession>A0A2U3Z770</accession>
<dbReference type="Gene3D" id="1.20.5.390">
    <property type="entry name" value="L1 transposable element, trimerization domain"/>
    <property type="match status" value="1"/>
</dbReference>
<dbReference type="InterPro" id="IPR051301">
    <property type="entry name" value="Optineurin/NFkB_EssMod"/>
</dbReference>
<dbReference type="GO" id="GO:0043122">
    <property type="term" value="P:regulation of canonical NF-kappaB signal transduction"/>
    <property type="evidence" value="ECO:0007669"/>
    <property type="project" value="TreeGrafter"/>
</dbReference>
<dbReference type="GO" id="GO:0055037">
    <property type="term" value="C:recycling endosome"/>
    <property type="evidence" value="ECO:0007669"/>
    <property type="project" value="UniProtKB-SubCell"/>
</dbReference>
<dbReference type="GO" id="GO:0034067">
    <property type="term" value="P:protein localization to Golgi apparatus"/>
    <property type="evidence" value="ECO:0007669"/>
    <property type="project" value="TreeGrafter"/>
</dbReference>